<dbReference type="RefSeq" id="WP_086136080.1">
    <property type="nucleotide sequence ID" value="NZ_MIMS01000036.1"/>
</dbReference>
<dbReference type="Pfam" id="PF01719">
    <property type="entry name" value="Rep_OBD"/>
    <property type="match status" value="1"/>
</dbReference>
<dbReference type="AlphaFoldDB" id="A0A1Y2UEQ0"/>
<dbReference type="Proteomes" id="UP000194219">
    <property type="component" value="Unassembled WGS sequence"/>
</dbReference>
<reference evidence="2 5" key="1">
    <citation type="submission" date="2016-09" db="EMBL/GenBank/DDBJ databases">
        <title>Lactobacillus reuteri KLR3005, genome sequencing and assembly.</title>
        <authorList>
            <person name="Lee J.-Y."/>
            <person name="Kim E.B."/>
            <person name="Choi Y.-J."/>
        </authorList>
    </citation>
    <scope>NUCLEOTIDE SEQUENCE [LARGE SCALE GENOMIC DNA]</scope>
    <source>
        <strain evidence="2 5">KLR3005</strain>
    </source>
</reference>
<dbReference type="GO" id="GO:0005727">
    <property type="term" value="C:extrachromosomal circular DNA"/>
    <property type="evidence" value="ECO:0007669"/>
    <property type="project" value="InterPro"/>
</dbReference>
<comment type="caution">
    <text evidence="2">The sequence shown here is derived from an EMBL/GenBank/DDBJ whole genome shotgun (WGS) entry which is preliminary data.</text>
</comment>
<dbReference type="InterPro" id="IPR002631">
    <property type="entry name" value="Plasmid_rep_OBD"/>
</dbReference>
<dbReference type="GO" id="GO:0006260">
    <property type="term" value="P:DNA replication"/>
    <property type="evidence" value="ECO:0007669"/>
    <property type="project" value="InterPro"/>
</dbReference>
<sequence>MADERKRNWSFIVYPDSAPDNWQSILANYHVPFIISPLHSKDKNDDGTFKKPHYHTLMLFPGKKSYSQVKAITDKLSSPVPQTVVSVKGLVRYFAHLDNPEKAQYDVREIKGFCGADVDAYLTMSRSTRRTILKDITKYILEYHVTSLSTLVQEALNRDDDQWFSVITDTNTWYLNMLINSEWKLAHQNRYY</sequence>
<evidence type="ECO:0000313" key="3">
    <source>
        <dbReference type="EMBL" id="OTA82180.1"/>
    </source>
</evidence>
<evidence type="ECO:0000259" key="1">
    <source>
        <dbReference type="Pfam" id="PF01719"/>
    </source>
</evidence>
<dbReference type="EMBL" id="MIMU01000135">
    <property type="protein sequence ID" value="OTA81683.1"/>
    <property type="molecule type" value="Genomic_DNA"/>
</dbReference>
<dbReference type="GO" id="GO:0003916">
    <property type="term" value="F:DNA topoisomerase activity"/>
    <property type="evidence" value="ECO:0007669"/>
    <property type="project" value="InterPro"/>
</dbReference>
<dbReference type="GO" id="GO:0003677">
    <property type="term" value="F:DNA binding"/>
    <property type="evidence" value="ECO:0007669"/>
    <property type="project" value="InterPro"/>
</dbReference>
<protein>
    <recommendedName>
        <fullName evidence="1">Plasmid replication protein origin binding domain-containing protein</fullName>
    </recommendedName>
</protein>
<dbReference type="EMBL" id="MIMV01000233">
    <property type="protein sequence ID" value="OTA82180.1"/>
    <property type="molecule type" value="Genomic_DNA"/>
</dbReference>
<dbReference type="Proteomes" id="UP000194286">
    <property type="component" value="Unassembled WGS sequence"/>
</dbReference>
<evidence type="ECO:0000313" key="5">
    <source>
        <dbReference type="Proteomes" id="UP000194286"/>
    </source>
</evidence>
<organism evidence="2 5">
    <name type="scientific">Limosilactobacillus reuteri</name>
    <name type="common">Lactobacillus reuteri</name>
    <dbReference type="NCBI Taxonomy" id="1598"/>
    <lineage>
        <taxon>Bacteria</taxon>
        <taxon>Bacillati</taxon>
        <taxon>Bacillota</taxon>
        <taxon>Bacilli</taxon>
        <taxon>Lactobacillales</taxon>
        <taxon>Lactobacillaceae</taxon>
        <taxon>Limosilactobacillus</taxon>
    </lineage>
</organism>
<dbReference type="Gene3D" id="3.40.1310.30">
    <property type="match status" value="1"/>
</dbReference>
<gene>
    <name evidence="2" type="ORF">BHL82_09690</name>
    <name evidence="3" type="ORF">BHL83_09085</name>
</gene>
<evidence type="ECO:0000313" key="2">
    <source>
        <dbReference type="EMBL" id="OTA81683.1"/>
    </source>
</evidence>
<feature type="domain" description="Plasmid replication protein origin binding" evidence="1">
    <location>
        <begin position="2"/>
        <end position="119"/>
    </location>
</feature>
<evidence type="ECO:0000313" key="4">
    <source>
        <dbReference type="Proteomes" id="UP000194219"/>
    </source>
</evidence>
<name>A0A1Y2UEQ0_LIMRT</name>
<proteinExistence type="predicted"/>
<accession>A0A1Y2UEQ0</accession>
<reference evidence="3 4" key="2">
    <citation type="submission" date="2016-09" db="EMBL/GenBank/DDBJ databases">
        <title>Lactobacillus reuteri KLR3006, genome sequencing and assembly.</title>
        <authorList>
            <person name="Lee J.-Y."/>
            <person name="Kim E.B."/>
            <person name="Choi Y.-J."/>
        </authorList>
    </citation>
    <scope>NUCLEOTIDE SEQUENCE [LARGE SCALE GENOMIC DNA]</scope>
    <source>
        <strain evidence="3 4">KLR3006</strain>
    </source>
</reference>